<evidence type="ECO:0000256" key="2">
    <source>
        <dbReference type="ARBA" id="ARBA00001946"/>
    </source>
</evidence>
<dbReference type="InterPro" id="IPR013809">
    <property type="entry name" value="ENTH"/>
</dbReference>
<sequence>MGTLQTWRKAYGALKDTTKVGLAHVNSDYADLDVAIVKATNHVECPPKERHLRKIFVATSAVRPRADVAYCIHALSRRLAKTRNWTVALKTLIVIHRALREGDPTFREELLNFSQRARILHISNFKDDSSPIAWDCSAWVRTYALFLEERLECFRILRYDIEAERISRYAPGKDKDFSRTTELDGEELLEQLPALQQLLYRLIGCRPEGSAVGNYVIQYALALVLKESFKIYCAINGGIINLVDKFFEMPRHEAVKALDIYRRAGQQANNLSDFYEVCKGLELARNFQFPTLREPPQSFLITMEEYIREAPRVVAVPTEVLLLTYRPEEGPSEDTRISNDEPEPSVPADDVVVSTVETVPLPPLPPQPNINTGDLLGLDYSDSDAFVFEQSNAALAIVPIDSGTAPTFNSRAGESNDFDPTGWELALVSTPSTNISAATERQLAGGLNSLTLNSLYDEAAYRASQQPVYGTAAPNPFEVHDPFAMSNNIAPPTTVQMAGMTQPQHNPFGAYQPYLQQPLQQEQHLMFPSSSNPFGDVGFGAFPTQLIGLRCSFGYEQVCRLFYFHSTGSMAFTSASVITITWVVQIKKEKRNLGHFLISQRRGIAFLFDLSYEVTKMVFEVSKVPTTPFDGQKPGTSGLRKKVKVFVQPHYLHNFVQSTFNALTPEKVRGATLVVSGDGRYFSKDAVQIIIKMSAANGVRRVWVGQNGLLSTPAVSAVIRERVGADGSKATGAFILTASHNPGGPNEDFGIKYNMENGGPAPEAITDKIFENTKTIKEYLIAEGLPNVDISAIGVTNFTGPEGQFDVEVFDSASDYVKLMKSIFDFELIRKLLSSPKFTFCYDALHGVGGAYANRIFVEELGAQKSSLLNCVPKEDFGGGHPDPNLTYAKELVERMGLGKSNSGVEPPEFGAASDGDADRNMILGKRFFVTPSDSVAIIAANAVNAIPYFSSGLKGVARSMPTSAALDVVAKNLGLKFFEVPTGWKFFGNLMDAGMCSICGEESFGTGSDHIREKDGIWAVLAWLSILAYKNKENLSGDKLVSVEDIVRQHWATYGRHYYTRYDYENVDAGGAKDLMANMVKLMPTLNEINTIVKGGSTGCVKSIRFFFEDGSRLVFRLSGTGSEGATIRLYIEQYEKDPSKIGRESQEALAPLVEVALKLSKMQEFTGRSAPTVIT</sequence>
<evidence type="ECO:0000256" key="14">
    <source>
        <dbReference type="ARBA" id="ARBA00023034"/>
    </source>
</evidence>
<keyword evidence="17" id="KW-0413">Isomerase</keyword>
<keyword evidence="9" id="KW-0313">Glucose metabolism</keyword>
<dbReference type="SUPFAM" id="SSF53738">
    <property type="entry name" value="Phosphoglucomutase, first 3 domains"/>
    <property type="match status" value="3"/>
</dbReference>
<evidence type="ECO:0000256" key="12">
    <source>
        <dbReference type="ARBA" id="ARBA00022723"/>
    </source>
</evidence>
<dbReference type="InterPro" id="IPR014712">
    <property type="entry name" value="ANTH_dom_sf"/>
</dbReference>
<keyword evidence="12" id="KW-0479">Metal-binding</keyword>
<evidence type="ECO:0000313" key="26">
    <source>
        <dbReference type="Proteomes" id="UP001396334"/>
    </source>
</evidence>
<evidence type="ECO:0000256" key="11">
    <source>
        <dbReference type="ARBA" id="ARBA00022583"/>
    </source>
</evidence>
<evidence type="ECO:0000256" key="23">
    <source>
        <dbReference type="SAM" id="MobiDB-lite"/>
    </source>
</evidence>
<dbReference type="InterPro" id="IPR048050">
    <property type="entry name" value="ANTH_N_plant"/>
</dbReference>
<comment type="catalytic activity">
    <reaction evidence="22">
        <text>O-phospho-L-seryl-[protein] + alpha-D-glucose 1-phosphate = alpha-D-glucose 1,6-bisphosphate + L-seryl-[protein]</text>
        <dbReference type="Rhea" id="RHEA:68748"/>
        <dbReference type="Rhea" id="RHEA-COMP:9863"/>
        <dbReference type="Rhea" id="RHEA-COMP:11604"/>
        <dbReference type="ChEBI" id="CHEBI:29999"/>
        <dbReference type="ChEBI" id="CHEBI:58392"/>
        <dbReference type="ChEBI" id="CHEBI:58601"/>
        <dbReference type="ChEBI" id="CHEBI:83421"/>
    </reaction>
</comment>
<evidence type="ECO:0000256" key="4">
    <source>
        <dbReference type="ARBA" id="ARBA00004555"/>
    </source>
</evidence>
<comment type="caution">
    <text evidence="25">The sequence shown here is derived from an EMBL/GenBank/DDBJ whole genome shotgun (WGS) entry which is preliminary data.</text>
</comment>
<reference evidence="25 26" key="1">
    <citation type="journal article" date="2024" name="G3 (Bethesda)">
        <title>Genome assembly of Hibiscus sabdariffa L. provides insights into metabolisms of medicinal natural products.</title>
        <authorList>
            <person name="Kim T."/>
        </authorList>
    </citation>
    <scope>NUCLEOTIDE SEQUENCE [LARGE SCALE GENOMIC DNA]</scope>
    <source>
        <strain evidence="25">TK-2024</strain>
        <tissue evidence="25">Old leaves</tissue>
    </source>
</reference>
<dbReference type="PANTHER" id="PTHR22573">
    <property type="entry name" value="PHOSPHOHEXOMUTASE FAMILY MEMBER"/>
    <property type="match status" value="1"/>
</dbReference>
<keyword evidence="11" id="KW-0254">Endocytosis</keyword>
<keyword evidence="15" id="KW-0472">Membrane</keyword>
<dbReference type="Proteomes" id="UP001396334">
    <property type="component" value="Unassembled WGS sequence"/>
</dbReference>
<dbReference type="SMART" id="SM00273">
    <property type="entry name" value="ENTH"/>
    <property type="match status" value="1"/>
</dbReference>
<evidence type="ECO:0000256" key="10">
    <source>
        <dbReference type="ARBA" id="ARBA00022553"/>
    </source>
</evidence>
<comment type="similarity">
    <text evidence="6">Belongs to the phosphohexose mutase family.</text>
</comment>
<dbReference type="InterPro" id="IPR005841">
    <property type="entry name" value="Alpha-D-phosphohexomutase_SF"/>
</dbReference>
<evidence type="ECO:0000256" key="20">
    <source>
        <dbReference type="ARBA" id="ARBA00045679"/>
    </source>
</evidence>
<dbReference type="SUPFAM" id="SSF89009">
    <property type="entry name" value="GAT-like domain"/>
    <property type="match status" value="1"/>
</dbReference>
<dbReference type="InterPro" id="IPR016066">
    <property type="entry name" value="A-D-PHexomutase_CS"/>
</dbReference>
<evidence type="ECO:0000256" key="17">
    <source>
        <dbReference type="ARBA" id="ARBA00023235"/>
    </source>
</evidence>
<evidence type="ECO:0000256" key="7">
    <source>
        <dbReference type="ARBA" id="ARBA00011245"/>
    </source>
</evidence>
<dbReference type="InterPro" id="IPR011417">
    <property type="entry name" value="ANTH_dom"/>
</dbReference>
<evidence type="ECO:0000256" key="5">
    <source>
        <dbReference type="ARBA" id="ARBA00004600"/>
    </source>
</evidence>
<dbReference type="Gene3D" id="3.30.310.50">
    <property type="entry name" value="Alpha-D-phosphohexomutase, C-terminal domain"/>
    <property type="match status" value="2"/>
</dbReference>
<keyword evidence="10" id="KW-0597">Phosphoprotein</keyword>
<comment type="cofactor">
    <cofactor evidence="2">
        <name>Mg(2+)</name>
        <dbReference type="ChEBI" id="CHEBI:18420"/>
    </cofactor>
</comment>
<name>A0ABR2AEQ1_9ROSI</name>
<dbReference type="Gene3D" id="1.25.40.90">
    <property type="match status" value="1"/>
</dbReference>
<evidence type="ECO:0000256" key="16">
    <source>
        <dbReference type="ARBA" id="ARBA00023176"/>
    </source>
</evidence>
<keyword evidence="19" id="KW-0968">Cytoplasmic vesicle</keyword>
<evidence type="ECO:0000256" key="3">
    <source>
        <dbReference type="ARBA" id="ARBA00004132"/>
    </source>
</evidence>
<keyword evidence="14" id="KW-0333">Golgi apparatus</keyword>
<dbReference type="InterPro" id="IPR005844">
    <property type="entry name" value="A-D-PHexomutase_a/b/a-I"/>
</dbReference>
<comment type="subunit">
    <text evidence="7">Monomer.</text>
</comment>
<feature type="domain" description="ENTH" evidence="24">
    <location>
        <begin position="24"/>
        <end position="161"/>
    </location>
</feature>
<keyword evidence="26" id="KW-1185">Reference proteome</keyword>
<organism evidence="25 26">
    <name type="scientific">Hibiscus sabdariffa</name>
    <name type="common">roselle</name>
    <dbReference type="NCBI Taxonomy" id="183260"/>
    <lineage>
        <taxon>Eukaryota</taxon>
        <taxon>Viridiplantae</taxon>
        <taxon>Streptophyta</taxon>
        <taxon>Embryophyta</taxon>
        <taxon>Tracheophyta</taxon>
        <taxon>Spermatophyta</taxon>
        <taxon>Magnoliopsida</taxon>
        <taxon>eudicotyledons</taxon>
        <taxon>Gunneridae</taxon>
        <taxon>Pentapetalae</taxon>
        <taxon>rosids</taxon>
        <taxon>malvids</taxon>
        <taxon>Malvales</taxon>
        <taxon>Malvaceae</taxon>
        <taxon>Malvoideae</taxon>
        <taxon>Hibiscus</taxon>
    </lineage>
</organism>
<evidence type="ECO:0000313" key="25">
    <source>
        <dbReference type="EMBL" id="KAK8491590.1"/>
    </source>
</evidence>
<feature type="region of interest" description="Disordered" evidence="23">
    <location>
        <begin position="327"/>
        <end position="347"/>
    </location>
</feature>
<evidence type="ECO:0000256" key="8">
    <source>
        <dbReference type="ARBA" id="ARBA00012728"/>
    </source>
</evidence>
<evidence type="ECO:0000256" key="19">
    <source>
        <dbReference type="ARBA" id="ARBA00023329"/>
    </source>
</evidence>
<comment type="subcellular location">
    <subcellularLocation>
        <location evidence="3">Cytoplasmic vesicle</location>
        <location evidence="3">Clathrin-coated vesicle</location>
    </subcellularLocation>
    <subcellularLocation>
        <location evidence="4">Golgi apparatus</location>
    </subcellularLocation>
    <subcellularLocation>
        <location evidence="5">Membrane</location>
        <location evidence="5">Clathrin-coated pit</location>
    </subcellularLocation>
</comment>
<dbReference type="InterPro" id="IPR036900">
    <property type="entry name" value="A-D-PHexomutase_C_sf"/>
</dbReference>
<accession>A0ABR2AEQ1</accession>
<dbReference type="Pfam" id="PF07651">
    <property type="entry name" value="ANTH"/>
    <property type="match status" value="1"/>
</dbReference>
<dbReference type="Gene3D" id="3.40.120.10">
    <property type="entry name" value="Alpha-D-Glucose-1,6-Bisphosphate, subunit A, domain 3"/>
    <property type="match status" value="3"/>
</dbReference>
<dbReference type="Pfam" id="PF02880">
    <property type="entry name" value="PGM_PMM_III"/>
    <property type="match status" value="1"/>
</dbReference>
<dbReference type="NCBIfam" id="NF005737">
    <property type="entry name" value="PRK07564.1-1"/>
    <property type="match status" value="1"/>
</dbReference>
<evidence type="ECO:0000256" key="15">
    <source>
        <dbReference type="ARBA" id="ARBA00023136"/>
    </source>
</evidence>
<feature type="compositionally biased region" description="Basic and acidic residues" evidence="23">
    <location>
        <begin position="327"/>
        <end position="339"/>
    </location>
</feature>
<dbReference type="CDD" id="cd03564">
    <property type="entry name" value="ANTH_N"/>
    <property type="match status" value="1"/>
</dbReference>
<dbReference type="PRINTS" id="PR00509">
    <property type="entry name" value="PGMPMM"/>
</dbReference>
<dbReference type="InterPro" id="IPR016055">
    <property type="entry name" value="A-D-PHexomutase_a/b/a-I/II/III"/>
</dbReference>
<dbReference type="Gene3D" id="1.20.58.150">
    <property type="entry name" value="ANTH domain"/>
    <property type="match status" value="1"/>
</dbReference>
<evidence type="ECO:0000256" key="22">
    <source>
        <dbReference type="ARBA" id="ARBA00049409"/>
    </source>
</evidence>
<evidence type="ECO:0000256" key="1">
    <source>
        <dbReference type="ARBA" id="ARBA00000443"/>
    </source>
</evidence>
<dbReference type="SUPFAM" id="SSF48464">
    <property type="entry name" value="ENTH/VHS domain"/>
    <property type="match status" value="1"/>
</dbReference>
<evidence type="ECO:0000256" key="21">
    <source>
        <dbReference type="ARBA" id="ARBA00049318"/>
    </source>
</evidence>
<dbReference type="InterPro" id="IPR008942">
    <property type="entry name" value="ENTH_VHS"/>
</dbReference>
<keyword evidence="16" id="KW-0168">Coated pit</keyword>
<comment type="catalytic activity">
    <reaction evidence="21">
        <text>alpha-D-glucose 1,6-bisphosphate + L-seryl-[protein] = O-phospho-L-seryl-[protein] + alpha-D-glucose 6-phosphate</text>
        <dbReference type="Rhea" id="RHEA:68752"/>
        <dbReference type="Rhea" id="RHEA-COMP:9863"/>
        <dbReference type="Rhea" id="RHEA-COMP:11604"/>
        <dbReference type="ChEBI" id="CHEBI:29999"/>
        <dbReference type="ChEBI" id="CHEBI:58225"/>
        <dbReference type="ChEBI" id="CHEBI:58392"/>
        <dbReference type="ChEBI" id="CHEBI:83421"/>
    </reaction>
</comment>
<dbReference type="PROSITE" id="PS00710">
    <property type="entry name" value="PGM_PMM"/>
    <property type="match status" value="1"/>
</dbReference>
<keyword evidence="13" id="KW-0460">Magnesium</keyword>
<dbReference type="InterPro" id="IPR005846">
    <property type="entry name" value="A-D-PHexomutase_a/b/a-III"/>
</dbReference>
<dbReference type="PANTHER" id="PTHR22573:SF2">
    <property type="entry name" value="PHOSPHOGLUCOMUTASE"/>
    <property type="match status" value="1"/>
</dbReference>
<dbReference type="SUPFAM" id="SSF55957">
    <property type="entry name" value="Phosphoglucomutase, C-terminal domain"/>
    <property type="match status" value="1"/>
</dbReference>
<evidence type="ECO:0000259" key="24">
    <source>
        <dbReference type="PROSITE" id="PS50942"/>
    </source>
</evidence>
<dbReference type="CDD" id="cd03085">
    <property type="entry name" value="PGM1"/>
    <property type="match status" value="1"/>
</dbReference>
<proteinExistence type="inferred from homology"/>
<dbReference type="InterPro" id="IPR045244">
    <property type="entry name" value="PGM"/>
</dbReference>
<dbReference type="Pfam" id="PF02879">
    <property type="entry name" value="PGM_PMM_II"/>
    <property type="match status" value="1"/>
</dbReference>
<evidence type="ECO:0000256" key="13">
    <source>
        <dbReference type="ARBA" id="ARBA00022842"/>
    </source>
</evidence>
<comment type="catalytic activity">
    <reaction evidence="1">
        <text>alpha-D-glucose 1-phosphate = alpha-D-glucose 6-phosphate</text>
        <dbReference type="Rhea" id="RHEA:23536"/>
        <dbReference type="ChEBI" id="CHEBI:58225"/>
        <dbReference type="ChEBI" id="CHEBI:58601"/>
        <dbReference type="EC" id="5.4.2.2"/>
    </reaction>
</comment>
<dbReference type="EMBL" id="JBBPBN010000258">
    <property type="protein sequence ID" value="KAK8491590.1"/>
    <property type="molecule type" value="Genomic_DNA"/>
</dbReference>
<dbReference type="PROSITE" id="PS50942">
    <property type="entry name" value="ENTH"/>
    <property type="match status" value="1"/>
</dbReference>
<dbReference type="InterPro" id="IPR005845">
    <property type="entry name" value="A-D-PHexomutase_a/b/a-II"/>
</dbReference>
<gene>
    <name evidence="25" type="ORF">V6N11_063081</name>
</gene>
<dbReference type="Pfam" id="PF02878">
    <property type="entry name" value="PGM_PMM_I"/>
    <property type="match status" value="1"/>
</dbReference>
<protein>
    <recommendedName>
        <fullName evidence="8">phosphoglucomutase (alpha-D-glucose-1,6-bisphosphate-dependent)</fullName>
        <ecNumber evidence="8">5.4.2.2</ecNumber>
    </recommendedName>
</protein>
<evidence type="ECO:0000256" key="6">
    <source>
        <dbReference type="ARBA" id="ARBA00010231"/>
    </source>
</evidence>
<evidence type="ECO:0000256" key="18">
    <source>
        <dbReference type="ARBA" id="ARBA00023277"/>
    </source>
</evidence>
<evidence type="ECO:0000256" key="9">
    <source>
        <dbReference type="ARBA" id="ARBA00022526"/>
    </source>
</evidence>
<dbReference type="EC" id="5.4.2.2" evidence="8"/>
<dbReference type="Pfam" id="PF24947">
    <property type="entry name" value="PGM1_C_vert_fung"/>
    <property type="match status" value="1"/>
</dbReference>
<keyword evidence="18" id="KW-0119">Carbohydrate metabolism</keyword>
<comment type="function">
    <text evidence="20">Catalyzes the reversible isomerization of alpha-D-glucose 1-phosphate to alpha-D-glucose 6-phosphate. The mechanism proceeds via the intermediate compound alpha-D-glucose 1,6-bisphosphate. This enzyme participates in both the breakdown and synthesis of glucose.</text>
</comment>